<sequence>METSIPGIFAIGDIRKKNLRQVVTATSDGGIAGQNAYQYITELEDKIEAANV</sequence>
<reference evidence="1 2" key="1">
    <citation type="submission" date="2014-08" db="EMBL/GenBank/DDBJ databases">
        <title>Genome sequence of Tetragenococcus muriaticus.</title>
        <authorList>
            <person name="Chuea-nongthon C."/>
            <person name="Rodtong S."/>
            <person name="Yongsawatdigul J."/>
            <person name="Steele J.L."/>
            <person name="Liu X.-y."/>
            <person name="Speers J."/>
            <person name="Glasner J.D."/>
            <person name="Neeno-Eckwall E.C."/>
        </authorList>
    </citation>
    <scope>NUCLEOTIDE SEQUENCE [LARGE SCALE GENOMIC DNA]</scope>
    <source>
        <strain evidence="1 2">PMC-11-5</strain>
    </source>
</reference>
<gene>
    <name evidence="1" type="ORF">TMUPMC115_0336</name>
</gene>
<evidence type="ECO:0000313" key="2">
    <source>
        <dbReference type="Proteomes" id="UP000029380"/>
    </source>
</evidence>
<protein>
    <submittedName>
        <fullName evidence="1">Thioredoxin reductase</fullName>
        <ecNumber evidence="1">1.8.1.9</ecNumber>
    </submittedName>
</protein>
<organism evidence="1 2">
    <name type="scientific">Tetragenococcus muriaticus PMC-11-5</name>
    <dbReference type="NCBI Taxonomy" id="1302649"/>
    <lineage>
        <taxon>Bacteria</taxon>
        <taxon>Bacillati</taxon>
        <taxon>Bacillota</taxon>
        <taxon>Bacilli</taxon>
        <taxon>Lactobacillales</taxon>
        <taxon>Enterococcaceae</taxon>
        <taxon>Tetragenococcus</taxon>
    </lineage>
</organism>
<accession>A0A091C9G6</accession>
<dbReference type="PATRIC" id="fig|1302649.3.peg.336"/>
<dbReference type="SUPFAM" id="SSF51905">
    <property type="entry name" value="FAD/NAD(P)-binding domain"/>
    <property type="match status" value="1"/>
</dbReference>
<dbReference type="Proteomes" id="UP000029380">
    <property type="component" value="Unassembled WGS sequence"/>
</dbReference>
<dbReference type="AlphaFoldDB" id="A0A091C9G6"/>
<dbReference type="GO" id="GO:0004791">
    <property type="term" value="F:thioredoxin-disulfide reductase (NADPH) activity"/>
    <property type="evidence" value="ECO:0007669"/>
    <property type="project" value="UniProtKB-EC"/>
</dbReference>
<dbReference type="EMBL" id="JPVU01000033">
    <property type="protein sequence ID" value="KFN93480.1"/>
    <property type="molecule type" value="Genomic_DNA"/>
</dbReference>
<dbReference type="InterPro" id="IPR036188">
    <property type="entry name" value="FAD/NAD-bd_sf"/>
</dbReference>
<name>A0A091C9G6_9ENTE</name>
<proteinExistence type="predicted"/>
<keyword evidence="1" id="KW-0560">Oxidoreductase</keyword>
<dbReference type="EC" id="1.8.1.9" evidence="1"/>
<comment type="caution">
    <text evidence="1">The sequence shown here is derived from an EMBL/GenBank/DDBJ whole genome shotgun (WGS) entry which is preliminary data.</text>
</comment>
<dbReference type="Gene3D" id="3.50.50.60">
    <property type="entry name" value="FAD/NAD(P)-binding domain"/>
    <property type="match status" value="1"/>
</dbReference>
<evidence type="ECO:0000313" key="1">
    <source>
        <dbReference type="EMBL" id="KFN93480.1"/>
    </source>
</evidence>